<proteinExistence type="predicted"/>
<evidence type="ECO:0008006" key="4">
    <source>
        <dbReference type="Google" id="ProtNLM"/>
    </source>
</evidence>
<name>A0A0C9T4Z1_PAXIN</name>
<evidence type="ECO:0000313" key="3">
    <source>
        <dbReference type="Proteomes" id="UP000053647"/>
    </source>
</evidence>
<reference evidence="3" key="2">
    <citation type="submission" date="2015-01" db="EMBL/GenBank/DDBJ databases">
        <title>Evolutionary Origins and Diversification of the Mycorrhizal Mutualists.</title>
        <authorList>
            <consortium name="DOE Joint Genome Institute"/>
            <consortium name="Mycorrhizal Genomics Consortium"/>
            <person name="Kohler A."/>
            <person name="Kuo A."/>
            <person name="Nagy L.G."/>
            <person name="Floudas D."/>
            <person name="Copeland A."/>
            <person name="Barry K.W."/>
            <person name="Cichocki N."/>
            <person name="Veneault-Fourrey C."/>
            <person name="LaButti K."/>
            <person name="Lindquist E.A."/>
            <person name="Lipzen A."/>
            <person name="Lundell T."/>
            <person name="Morin E."/>
            <person name="Murat C."/>
            <person name="Riley R."/>
            <person name="Ohm R."/>
            <person name="Sun H."/>
            <person name="Tunlid A."/>
            <person name="Henrissat B."/>
            <person name="Grigoriev I.V."/>
            <person name="Hibbett D.S."/>
            <person name="Martin F."/>
        </authorList>
    </citation>
    <scope>NUCLEOTIDE SEQUENCE [LARGE SCALE GENOMIC DNA]</scope>
    <source>
        <strain evidence="3">ATCC 200175</strain>
    </source>
</reference>
<dbReference type="HOGENOM" id="CLU_1245733_0_0_1"/>
<dbReference type="EMBL" id="KN819397">
    <property type="protein sequence ID" value="KIJ10735.1"/>
    <property type="molecule type" value="Genomic_DNA"/>
</dbReference>
<dbReference type="OrthoDB" id="2673624at2759"/>
<evidence type="ECO:0000256" key="1">
    <source>
        <dbReference type="SAM" id="MobiDB-lite"/>
    </source>
</evidence>
<protein>
    <recommendedName>
        <fullName evidence="4">DUF4219 domain-containing protein</fullName>
    </recommendedName>
</protein>
<reference evidence="2 3" key="1">
    <citation type="submission" date="2014-06" db="EMBL/GenBank/DDBJ databases">
        <authorList>
            <consortium name="DOE Joint Genome Institute"/>
            <person name="Kuo A."/>
            <person name="Kohler A."/>
            <person name="Nagy L.G."/>
            <person name="Floudas D."/>
            <person name="Copeland A."/>
            <person name="Barry K.W."/>
            <person name="Cichocki N."/>
            <person name="Veneault-Fourrey C."/>
            <person name="LaButti K."/>
            <person name="Lindquist E.A."/>
            <person name="Lipzen A."/>
            <person name="Lundell T."/>
            <person name="Morin E."/>
            <person name="Murat C."/>
            <person name="Sun H."/>
            <person name="Tunlid A."/>
            <person name="Henrissat B."/>
            <person name="Grigoriev I.V."/>
            <person name="Hibbett D.S."/>
            <person name="Martin F."/>
            <person name="Nordberg H.P."/>
            <person name="Cantor M.N."/>
            <person name="Hua S.X."/>
        </authorList>
    </citation>
    <scope>NUCLEOTIDE SEQUENCE [LARGE SCALE GENOMIC DNA]</scope>
    <source>
        <strain evidence="2 3">ATCC 200175</strain>
    </source>
</reference>
<dbReference type="Proteomes" id="UP000053647">
    <property type="component" value="Unassembled WGS sequence"/>
</dbReference>
<feature type="compositionally biased region" description="Low complexity" evidence="1">
    <location>
        <begin position="143"/>
        <end position="152"/>
    </location>
</feature>
<evidence type="ECO:0000313" key="2">
    <source>
        <dbReference type="EMBL" id="KIJ10735.1"/>
    </source>
</evidence>
<organism evidence="2 3">
    <name type="scientific">Paxillus involutus ATCC 200175</name>
    <dbReference type="NCBI Taxonomy" id="664439"/>
    <lineage>
        <taxon>Eukaryota</taxon>
        <taxon>Fungi</taxon>
        <taxon>Dikarya</taxon>
        <taxon>Basidiomycota</taxon>
        <taxon>Agaricomycotina</taxon>
        <taxon>Agaricomycetes</taxon>
        <taxon>Agaricomycetidae</taxon>
        <taxon>Boletales</taxon>
        <taxon>Paxilineae</taxon>
        <taxon>Paxillaceae</taxon>
        <taxon>Paxillus</taxon>
    </lineage>
</organism>
<dbReference type="AlphaFoldDB" id="A0A0C9T4Z1"/>
<sequence length="222" mass="24068">MSTEHSHHIQALSGTNYSTWAKEMKALLCSKGLWMLVNGRETRPSAAGEEQTKWGLKQDKAAGELMLNLHPNQRVHIRKHQDDPAAAWTTLKALYSTVKAAFQVEDLNHQSRPDGAETVSGDSALAAEAGACGCSPTQESANSTSGTSTSSTIPSRNPQDVVEHAGNASFRFSDPSDPLSPLQLNAEADWNADFGKRHAFTECQTLTPFGPPLQIRLVWGPF</sequence>
<gene>
    <name evidence="2" type="ORF">PAXINDRAFT_16281</name>
</gene>
<dbReference type="Pfam" id="PF14223">
    <property type="entry name" value="Retrotran_gag_2"/>
    <property type="match status" value="1"/>
</dbReference>
<keyword evidence="3" id="KW-1185">Reference proteome</keyword>
<accession>A0A0C9T4Z1</accession>
<feature type="region of interest" description="Disordered" evidence="1">
    <location>
        <begin position="133"/>
        <end position="160"/>
    </location>
</feature>